<dbReference type="EMBL" id="JAKRKC020000001">
    <property type="protein sequence ID" value="MCK2214692.1"/>
    <property type="molecule type" value="Genomic_DNA"/>
</dbReference>
<keyword evidence="3" id="KW-0812">Transmembrane</keyword>
<dbReference type="SUPFAM" id="SSF55811">
    <property type="entry name" value="Nudix"/>
    <property type="match status" value="1"/>
</dbReference>
<dbReference type="RefSeq" id="WP_242373956.1">
    <property type="nucleotide sequence ID" value="NZ_JAKRKC020000001.1"/>
</dbReference>
<feature type="transmembrane region" description="Helical" evidence="3">
    <location>
        <begin position="191"/>
        <end position="214"/>
    </location>
</feature>
<dbReference type="PANTHER" id="PTHR21340">
    <property type="entry name" value="DIADENOSINE 5,5-P1,P4-TETRAPHOSPHATE PYROPHOSPHOHYDROLASE MUTT"/>
    <property type="match status" value="1"/>
</dbReference>
<feature type="compositionally biased region" description="Polar residues" evidence="2">
    <location>
        <begin position="304"/>
        <end position="314"/>
    </location>
</feature>
<name>A0ABT0FQT6_9ACTN</name>
<evidence type="ECO:0000256" key="1">
    <source>
        <dbReference type="ARBA" id="ARBA00022801"/>
    </source>
</evidence>
<dbReference type="InterPro" id="IPR003540">
    <property type="entry name" value="ADP-ribosyltransferase"/>
</dbReference>
<protein>
    <submittedName>
        <fullName evidence="5">NUDIX domain-containing protein</fullName>
    </submittedName>
</protein>
<dbReference type="Gene3D" id="3.90.176.10">
    <property type="entry name" value="Toxin ADP-ribosyltransferase, Chain A, domain 1"/>
    <property type="match status" value="1"/>
</dbReference>
<feature type="transmembrane region" description="Helical" evidence="3">
    <location>
        <begin position="158"/>
        <end position="179"/>
    </location>
</feature>
<dbReference type="SUPFAM" id="SSF56399">
    <property type="entry name" value="ADP-ribosylation"/>
    <property type="match status" value="1"/>
</dbReference>
<dbReference type="PROSITE" id="PS51462">
    <property type="entry name" value="NUDIX"/>
    <property type="match status" value="1"/>
</dbReference>
<dbReference type="InterPro" id="IPR057746">
    <property type="entry name" value="CpnT-like_N"/>
</dbReference>
<feature type="compositionally biased region" description="Low complexity" evidence="2">
    <location>
        <begin position="315"/>
        <end position="338"/>
    </location>
</feature>
<gene>
    <name evidence="5" type="ORF">MF672_012935</name>
</gene>
<dbReference type="PROSITE" id="PS51996">
    <property type="entry name" value="TR_MART"/>
    <property type="match status" value="1"/>
</dbReference>
<dbReference type="Proteomes" id="UP001317259">
    <property type="component" value="Unassembled WGS sequence"/>
</dbReference>
<dbReference type="Gene3D" id="3.90.79.10">
    <property type="entry name" value="Nucleoside Triphosphate Pyrophosphohydrolase"/>
    <property type="match status" value="1"/>
</dbReference>
<evidence type="ECO:0000256" key="3">
    <source>
        <dbReference type="SAM" id="Phobius"/>
    </source>
</evidence>
<dbReference type="InterPro" id="IPR051325">
    <property type="entry name" value="Nudix_hydrolase_domain"/>
</dbReference>
<keyword evidence="3" id="KW-1133">Transmembrane helix</keyword>
<evidence type="ECO:0000256" key="2">
    <source>
        <dbReference type="SAM" id="MobiDB-lite"/>
    </source>
</evidence>
<proteinExistence type="predicted"/>
<sequence length="865" mass="92433">MGFDGFLVPDWAKPYVGYAVGMDWPEGDEDGCFRLADACAHTAQTIMAEQFMAPYVQPGDDWDGEALKAFRERVDYVLDPALRDLLQELFSAAFQYNDLGVQVQYTKRMIEVSVWFLIFQLAWLLAAANGPWGALSLSIANTRIQLTRLAIAQLGRRLLINIGLFGGLMAGMDLAVQASQSRRDHLDWEQILASGGTGALLGTFLTGFTGLLPARSMWGLMARSAGASAATDLTTQLASGRPLDWDRLFKSLTSGALGGADAHWASWNPLAHGRSGAGPSADHTPPAGPVNDVTLAPYPKDGHSFTSSKLPPSWTQQPAPATPHPTTAHPSASSAAATPTGHFVQNTASHPFAQAAADSTTFAGAPAKQDISFKSNLGVDALINGSHTADPPAPVHSGDSTVPASAKPPGFDVPPPLHQQSSPGPFRILENPGKSGDGYLPGGQWGKYGAAGVLIRAFDEQGQARYLLMQQSEYVSNAGKWQLPGGALDSLEKPINGAARELSEELGVGQDYLNTLQLKGEHAVHVGDDGWTYTNLAAEGPMFEPSKLDSFETSDARWFTLKELNSLANNNRLHPALAKALPDILALYHQDAAPPAQAHYTPQATTHAIKPPVDFGARTAPGDPFAHPSGGKPAAYSGLVADGPHPSTGQVIHRSGSLYFTGPAPHVPVDSPFGSRLVGPTFGDAVWADVYRDLTLPEQEASRFYAGHGYIEMNGFLRKGDSAITGPTNEFATRKAYIQEQIELLNGIMHRQPVPATIDVFRSVDLTADLFTVPVHELPGTVQHDPGFFSTNLGDSPVFHGNVNLHLRVPPGTPAFYLQLVSRLGEQELLLGTGVSWLAEDVQRRDGVWHVYGWVLPPGASGAGR</sequence>
<evidence type="ECO:0000313" key="5">
    <source>
        <dbReference type="EMBL" id="MCK2214692.1"/>
    </source>
</evidence>
<organism evidence="5 6">
    <name type="scientific">Actinomadura luzonensis</name>
    <dbReference type="NCBI Taxonomy" id="2805427"/>
    <lineage>
        <taxon>Bacteria</taxon>
        <taxon>Bacillati</taxon>
        <taxon>Actinomycetota</taxon>
        <taxon>Actinomycetes</taxon>
        <taxon>Streptosporangiales</taxon>
        <taxon>Thermomonosporaceae</taxon>
        <taxon>Actinomadura</taxon>
    </lineage>
</organism>
<keyword evidence="1" id="KW-0378">Hydrolase</keyword>
<feature type="transmembrane region" description="Helical" evidence="3">
    <location>
        <begin position="114"/>
        <end position="137"/>
    </location>
</feature>
<dbReference type="InterPro" id="IPR020084">
    <property type="entry name" value="NUDIX_hydrolase_CS"/>
</dbReference>
<dbReference type="Pfam" id="PF03496">
    <property type="entry name" value="ADPrib_exo_Tox"/>
    <property type="match status" value="1"/>
</dbReference>
<dbReference type="Pfam" id="PF00293">
    <property type="entry name" value="NUDIX"/>
    <property type="match status" value="1"/>
</dbReference>
<dbReference type="InterPro" id="IPR015797">
    <property type="entry name" value="NUDIX_hydrolase-like_dom_sf"/>
</dbReference>
<feature type="domain" description="Nudix hydrolase" evidence="4">
    <location>
        <begin position="446"/>
        <end position="581"/>
    </location>
</feature>
<reference evidence="5 6" key="1">
    <citation type="submission" date="2022-04" db="EMBL/GenBank/DDBJ databases">
        <title>Genome draft of Actinomadura sp. ATCC 31491.</title>
        <authorList>
            <person name="Shi X."/>
            <person name="Du Y."/>
        </authorList>
    </citation>
    <scope>NUCLEOTIDE SEQUENCE [LARGE SCALE GENOMIC DNA]</scope>
    <source>
        <strain evidence="5 6">ATCC 31491</strain>
    </source>
</reference>
<evidence type="ECO:0000313" key="6">
    <source>
        <dbReference type="Proteomes" id="UP001317259"/>
    </source>
</evidence>
<dbReference type="PROSITE" id="PS00893">
    <property type="entry name" value="NUDIX_BOX"/>
    <property type="match status" value="1"/>
</dbReference>
<feature type="region of interest" description="Disordered" evidence="2">
    <location>
        <begin position="273"/>
        <end position="338"/>
    </location>
</feature>
<dbReference type="InterPro" id="IPR000086">
    <property type="entry name" value="NUDIX_hydrolase_dom"/>
</dbReference>
<comment type="caution">
    <text evidence="5">The sequence shown here is derived from an EMBL/GenBank/DDBJ whole genome shotgun (WGS) entry which is preliminary data.</text>
</comment>
<dbReference type="Pfam" id="PF25547">
    <property type="entry name" value="WXG100_2"/>
    <property type="match status" value="1"/>
</dbReference>
<evidence type="ECO:0000259" key="4">
    <source>
        <dbReference type="PROSITE" id="PS51462"/>
    </source>
</evidence>
<keyword evidence="6" id="KW-1185">Reference proteome</keyword>
<feature type="region of interest" description="Disordered" evidence="2">
    <location>
        <begin position="384"/>
        <end position="435"/>
    </location>
</feature>
<dbReference type="PANTHER" id="PTHR21340:SF0">
    <property type="entry name" value="BIS(5'-NUCLEOSYL)-TETRAPHOSPHATASE [ASYMMETRICAL]"/>
    <property type="match status" value="1"/>
</dbReference>
<accession>A0ABT0FQT6</accession>
<keyword evidence="3" id="KW-0472">Membrane</keyword>